<sequence length="77" mass="8720">MSRHRMDDLLFLVRRSARSTAALGALADDFGLLDFEGRSFPGWHHHMTLMSAAYAYKGLPVLRERREYAAPLGRQSA</sequence>
<name>A0ABU8UD69_9ACTN</name>
<evidence type="ECO:0000313" key="1">
    <source>
        <dbReference type="EMBL" id="MEJ8645426.1"/>
    </source>
</evidence>
<protein>
    <recommendedName>
        <fullName evidence="3">Transposase</fullName>
    </recommendedName>
</protein>
<dbReference type="EMBL" id="JBBKAM010000004">
    <property type="protein sequence ID" value="MEJ8645426.1"/>
    <property type="molecule type" value="Genomic_DNA"/>
</dbReference>
<organism evidence="1 2">
    <name type="scientific">Streptomyces caledonius</name>
    <dbReference type="NCBI Taxonomy" id="3134107"/>
    <lineage>
        <taxon>Bacteria</taxon>
        <taxon>Bacillati</taxon>
        <taxon>Actinomycetota</taxon>
        <taxon>Actinomycetes</taxon>
        <taxon>Kitasatosporales</taxon>
        <taxon>Streptomycetaceae</taxon>
        <taxon>Streptomyces</taxon>
    </lineage>
</organism>
<accession>A0ABU8UD69</accession>
<comment type="caution">
    <text evidence="1">The sequence shown here is derived from an EMBL/GenBank/DDBJ whole genome shotgun (WGS) entry which is preliminary data.</text>
</comment>
<gene>
    <name evidence="1" type="ORF">WKI68_37820</name>
</gene>
<keyword evidence="2" id="KW-1185">Reference proteome</keyword>
<proteinExistence type="predicted"/>
<evidence type="ECO:0008006" key="3">
    <source>
        <dbReference type="Google" id="ProtNLM"/>
    </source>
</evidence>
<reference evidence="1 2" key="1">
    <citation type="submission" date="2024-03" db="EMBL/GenBank/DDBJ databases">
        <title>Novel Streptomyces species of biotechnological and ecological value are a feature of Machair soil.</title>
        <authorList>
            <person name="Prole J.R."/>
            <person name="Goodfellow M."/>
            <person name="Allenby N."/>
            <person name="Ward A.C."/>
        </authorList>
    </citation>
    <scope>NUCLEOTIDE SEQUENCE [LARGE SCALE GENOMIC DNA]</scope>
    <source>
        <strain evidence="1 2">MS1.HAVA.3</strain>
    </source>
</reference>
<evidence type="ECO:0000313" key="2">
    <source>
        <dbReference type="Proteomes" id="UP001382904"/>
    </source>
</evidence>
<dbReference type="Proteomes" id="UP001382904">
    <property type="component" value="Unassembled WGS sequence"/>
</dbReference>